<proteinExistence type="predicted"/>
<name>A0ACB9EU13_9ASTR</name>
<comment type="caution">
    <text evidence="1">The sequence shown here is derived from an EMBL/GenBank/DDBJ whole genome shotgun (WGS) entry which is preliminary data.</text>
</comment>
<dbReference type="Proteomes" id="UP001056120">
    <property type="component" value="Linkage Group LG17"/>
</dbReference>
<accession>A0ACB9EU13</accession>
<dbReference type="EMBL" id="CM042034">
    <property type="protein sequence ID" value="KAI3762563.1"/>
    <property type="molecule type" value="Genomic_DNA"/>
</dbReference>
<reference evidence="1 2" key="2">
    <citation type="journal article" date="2022" name="Mol. Ecol. Resour.">
        <title>The genomes of chicory, endive, great burdock and yacon provide insights into Asteraceae paleo-polyploidization history and plant inulin production.</title>
        <authorList>
            <person name="Fan W."/>
            <person name="Wang S."/>
            <person name="Wang H."/>
            <person name="Wang A."/>
            <person name="Jiang F."/>
            <person name="Liu H."/>
            <person name="Zhao H."/>
            <person name="Xu D."/>
            <person name="Zhang Y."/>
        </authorList>
    </citation>
    <scope>NUCLEOTIDE SEQUENCE [LARGE SCALE GENOMIC DNA]</scope>
    <source>
        <strain evidence="2">cv. Yunnan</strain>
        <tissue evidence="1">Leaves</tissue>
    </source>
</reference>
<evidence type="ECO:0000313" key="2">
    <source>
        <dbReference type="Proteomes" id="UP001056120"/>
    </source>
</evidence>
<reference evidence="2" key="1">
    <citation type="journal article" date="2022" name="Mol. Ecol. Resour.">
        <title>The genomes of chicory, endive, great burdock and yacon provide insights into Asteraceae palaeo-polyploidization history and plant inulin production.</title>
        <authorList>
            <person name="Fan W."/>
            <person name="Wang S."/>
            <person name="Wang H."/>
            <person name="Wang A."/>
            <person name="Jiang F."/>
            <person name="Liu H."/>
            <person name="Zhao H."/>
            <person name="Xu D."/>
            <person name="Zhang Y."/>
        </authorList>
    </citation>
    <scope>NUCLEOTIDE SEQUENCE [LARGE SCALE GENOMIC DNA]</scope>
    <source>
        <strain evidence="2">cv. Yunnan</strain>
    </source>
</reference>
<evidence type="ECO:0000313" key="1">
    <source>
        <dbReference type="EMBL" id="KAI3762563.1"/>
    </source>
</evidence>
<sequence length="149" mass="16718">MSWKRKGGKLHLVLLQNQRNVAKVYGAVCGRIPLNAVDVFWRKLDLKPSFVDDENVDVDKVLGQDSRQASSVIQHRRSMTSKGKLPQHDNAHLGFPLMIGKDIVNNTNCFKDSIPSVFHPYISHIQDVNPNSNCVFRSVAVGLGLNENR</sequence>
<keyword evidence="2" id="KW-1185">Reference proteome</keyword>
<gene>
    <name evidence="1" type="ORF">L1987_52995</name>
</gene>
<organism evidence="1 2">
    <name type="scientific">Smallanthus sonchifolius</name>
    <dbReference type="NCBI Taxonomy" id="185202"/>
    <lineage>
        <taxon>Eukaryota</taxon>
        <taxon>Viridiplantae</taxon>
        <taxon>Streptophyta</taxon>
        <taxon>Embryophyta</taxon>
        <taxon>Tracheophyta</taxon>
        <taxon>Spermatophyta</taxon>
        <taxon>Magnoliopsida</taxon>
        <taxon>eudicotyledons</taxon>
        <taxon>Gunneridae</taxon>
        <taxon>Pentapetalae</taxon>
        <taxon>asterids</taxon>
        <taxon>campanulids</taxon>
        <taxon>Asterales</taxon>
        <taxon>Asteraceae</taxon>
        <taxon>Asteroideae</taxon>
        <taxon>Heliantheae alliance</taxon>
        <taxon>Millerieae</taxon>
        <taxon>Smallanthus</taxon>
    </lineage>
</organism>
<protein>
    <submittedName>
        <fullName evidence="1">Uncharacterized protein</fullName>
    </submittedName>
</protein>